<evidence type="ECO:0000256" key="16">
    <source>
        <dbReference type="SAM" id="MobiDB-lite"/>
    </source>
</evidence>
<sequence>MKARKGGRFRSSFKLKRKGIEVVGEWKTVQIDPNLFAEEEFRDIVCLEELTDYKLVSSSKVGKVKEKRKAESASEEGNEEVEEPVVPPKKKKKNKDLRSQTDKGNTPNAAEMDVLVDKEAKCNEIIEEANCEDHGPVTESMSSRRDTPKKKKKKVPKDKAFQAQEALPSVVTSKKVKNWTTEVLSASTDQKADVSAWKDLFVPEPVLQALSYLGFSAPTPIQALALPSAIRDNMDVLGAAETGSGKTLAFAIPMIHSVLQWQKSNNSTTRNDSVSKESHQHHDEPRWEDEDEAEKLTYQQAEDSGDEDDASFTTGCVKVLENVDFDYDDETHTVDSDKKRPLLGLVLTPTRELAVQVKHHIDAVAKFTGIKTAILVGGMAAQKQERVLNRKPEIVIATPGRLWELVKERHPHLSNLRQLRCLVIDEADRMVEKGHFLELSQLLEILNDSQYNPRRQTFVFSATLTLVHQTPIRVLQKKNAKKMDKKTKLELLMEKVGIKGKPKVIDLTRKEATVETLTETRIHCNTNEKDYYLYYFLLQYPGRTMVFANSIDCVKRLTSLLTILNCDPLPLHANMHQKQRLKNLERFAERESCVLLTTDVAARGLDIPNVQHVIHYQVPRTSELYVHRSGRTARAANEGLSLLLIGPEDLINFRKIYKTLEKSEELPFFPVDAKCMTSIKERMNLARQIEKAEFFNSRAKQHNSWLQQAAEALEIDLEDDMLMGNQASGQEPDSSVWEQPGSAREHQIL</sequence>
<evidence type="ECO:0000256" key="15">
    <source>
        <dbReference type="RuleBase" id="RU365068"/>
    </source>
</evidence>
<dbReference type="SMART" id="SM00487">
    <property type="entry name" value="DEXDc"/>
    <property type="match status" value="1"/>
</dbReference>
<evidence type="ECO:0000256" key="9">
    <source>
        <dbReference type="ARBA" id="ARBA00038457"/>
    </source>
</evidence>
<comment type="domain">
    <text evidence="15">The Q motif is unique to and characteristic of the DEAD box family of RNA helicases and controls ATP binding and hydrolysis.</text>
</comment>
<dbReference type="EC" id="3.6.4.13" evidence="15"/>
<evidence type="ECO:0000256" key="2">
    <source>
        <dbReference type="ARBA" id="ARBA00022553"/>
    </source>
</evidence>
<comment type="function">
    <text evidence="11">ATP-dependent RNA helicase that plays a role in various aspects of RNA metabolism including pre-mRNA splicing and is thereby involved in different biological processes such as cell cycle regulation or innate immunity. Plays an inhibitory role in TP53 transcriptional activity and subsequently in TP53 controlled cell growth arrest and senescence by inhibiting its EP300 mediated acetylation. Negatively regulates cytosolic RNA-mediated innate immune signaling at least in part by affecting RIPK1/IRF7 interactions. Alternatively, possesses antiviral activity by recognizing gammaherpesvirus transcripts in the context of lytic reactivation. Plays an essential role in cell cycle regulation in vascular smooth muscle cells by interacting with and regulating FANCA (Fanconi anemia complementation group A) mRNA.</text>
</comment>
<dbReference type="InterPro" id="IPR014014">
    <property type="entry name" value="RNA_helicase_DEAD_Q_motif"/>
</dbReference>
<keyword evidence="6 14" id="KW-0067">ATP-binding</keyword>
<feature type="compositionally biased region" description="Acidic residues" evidence="16">
    <location>
        <begin position="73"/>
        <end position="83"/>
    </location>
</feature>
<dbReference type="InterPro" id="IPR011545">
    <property type="entry name" value="DEAD/DEAH_box_helicase_dom"/>
</dbReference>
<dbReference type="CDD" id="cd17946">
    <property type="entry name" value="DEADc_DDX24"/>
    <property type="match status" value="1"/>
</dbReference>
<feature type="domain" description="DEAD-box RNA helicase Q" evidence="19">
    <location>
        <begin position="195"/>
        <end position="223"/>
    </location>
</feature>
<keyword evidence="21" id="KW-1185">Reference proteome</keyword>
<evidence type="ECO:0000256" key="12">
    <source>
        <dbReference type="ARBA" id="ARBA00064166"/>
    </source>
</evidence>
<feature type="compositionally biased region" description="Basic residues" evidence="16">
    <location>
        <begin position="147"/>
        <end position="156"/>
    </location>
</feature>
<dbReference type="InterPro" id="IPR000629">
    <property type="entry name" value="RNA-helicase_DEAD-box_CS"/>
</dbReference>
<evidence type="ECO:0000256" key="8">
    <source>
        <dbReference type="ARBA" id="ARBA00023242"/>
    </source>
</evidence>
<dbReference type="PANTHER" id="PTHR24031">
    <property type="entry name" value="RNA HELICASE"/>
    <property type="match status" value="1"/>
</dbReference>
<feature type="region of interest" description="Disordered" evidence="16">
    <location>
        <begin position="724"/>
        <end position="749"/>
    </location>
</feature>
<feature type="region of interest" description="Disordered" evidence="16">
    <location>
        <begin position="265"/>
        <end position="292"/>
    </location>
</feature>
<comment type="subunit">
    <text evidence="12">Interacts with FADD. Interacts with RIPK1; this interaction disrupts RLR signaling activation of IFN-dependent transcription factor IRF7. Interacts with NIP7. Interacts with EP300; this interaction prevents TP53 acetylation mediated by EP300.</text>
</comment>
<feature type="compositionally biased region" description="Basic and acidic residues" evidence="16">
    <location>
        <begin position="273"/>
        <end position="285"/>
    </location>
</feature>
<dbReference type="AlphaFoldDB" id="A0A3L8SXN6"/>
<comment type="subcellular location">
    <subcellularLocation>
        <location evidence="1">Nucleus</location>
    </subcellularLocation>
</comment>
<dbReference type="PROSITE" id="PS51194">
    <property type="entry name" value="HELICASE_CTER"/>
    <property type="match status" value="1"/>
</dbReference>
<evidence type="ECO:0000256" key="1">
    <source>
        <dbReference type="ARBA" id="ARBA00004123"/>
    </source>
</evidence>
<keyword evidence="4 14" id="KW-0378">Hydrolase</keyword>
<evidence type="ECO:0000256" key="3">
    <source>
        <dbReference type="ARBA" id="ARBA00022741"/>
    </source>
</evidence>
<feature type="domain" description="Helicase C-terminal" evidence="18">
    <location>
        <begin position="532"/>
        <end position="677"/>
    </location>
</feature>
<keyword evidence="2" id="KW-0597">Phosphoprotein</keyword>
<dbReference type="InterPro" id="IPR001650">
    <property type="entry name" value="Helicase_C-like"/>
</dbReference>
<dbReference type="Pfam" id="PF00270">
    <property type="entry name" value="DEAD"/>
    <property type="match status" value="1"/>
</dbReference>
<evidence type="ECO:0000256" key="14">
    <source>
        <dbReference type="RuleBase" id="RU000492"/>
    </source>
</evidence>
<evidence type="ECO:0000313" key="20">
    <source>
        <dbReference type="EMBL" id="RLW10404.1"/>
    </source>
</evidence>
<dbReference type="OrthoDB" id="4310724at2759"/>
<keyword evidence="5 14" id="KW-0347">Helicase</keyword>
<keyword evidence="8" id="KW-0539">Nucleus</keyword>
<keyword evidence="7 15" id="KW-0694">RNA-binding</keyword>
<evidence type="ECO:0000256" key="5">
    <source>
        <dbReference type="ARBA" id="ARBA00022806"/>
    </source>
</evidence>
<comment type="similarity">
    <text evidence="9">Belongs to the DEAD box helicase family. DDX24/MAK5 subfamily.</text>
</comment>
<dbReference type="GO" id="GO:0005634">
    <property type="term" value="C:nucleus"/>
    <property type="evidence" value="ECO:0007669"/>
    <property type="project" value="UniProtKB-SubCell"/>
</dbReference>
<dbReference type="SMART" id="SM00490">
    <property type="entry name" value="HELICc"/>
    <property type="match status" value="1"/>
</dbReference>
<evidence type="ECO:0000256" key="7">
    <source>
        <dbReference type="ARBA" id="ARBA00022884"/>
    </source>
</evidence>
<feature type="compositionally biased region" description="Basic and acidic residues" evidence="16">
    <location>
        <begin position="133"/>
        <end position="146"/>
    </location>
</feature>
<evidence type="ECO:0000259" key="18">
    <source>
        <dbReference type="PROSITE" id="PS51194"/>
    </source>
</evidence>
<dbReference type="InterPro" id="IPR027417">
    <property type="entry name" value="P-loop_NTPase"/>
</dbReference>
<feature type="domain" description="Helicase ATP-binding" evidence="17">
    <location>
        <begin position="227"/>
        <end position="482"/>
    </location>
</feature>
<dbReference type="FunFam" id="3.40.50.300:FF:001059">
    <property type="entry name" value="ATP-dependent RNA helicase DDX24"/>
    <property type="match status" value="1"/>
</dbReference>
<evidence type="ECO:0000256" key="6">
    <source>
        <dbReference type="ARBA" id="ARBA00022840"/>
    </source>
</evidence>
<protein>
    <recommendedName>
        <fullName evidence="15">ATP-dependent RNA helicase</fullName>
        <ecNumber evidence="15">3.6.4.13</ecNumber>
    </recommendedName>
</protein>
<feature type="compositionally biased region" description="Polar residues" evidence="16">
    <location>
        <begin position="725"/>
        <end position="737"/>
    </location>
</feature>
<evidence type="ECO:0000259" key="17">
    <source>
        <dbReference type="PROSITE" id="PS51192"/>
    </source>
</evidence>
<proteinExistence type="inferred from homology"/>
<dbReference type="GO" id="GO:0016787">
    <property type="term" value="F:hydrolase activity"/>
    <property type="evidence" value="ECO:0007669"/>
    <property type="project" value="UniProtKB-KW"/>
</dbReference>
<feature type="region of interest" description="Disordered" evidence="16">
    <location>
        <begin position="60"/>
        <end position="109"/>
    </location>
</feature>
<evidence type="ECO:0000256" key="13">
    <source>
        <dbReference type="PROSITE-ProRule" id="PRU00552"/>
    </source>
</evidence>
<dbReference type="Proteomes" id="UP000276834">
    <property type="component" value="Unassembled WGS sequence"/>
</dbReference>
<dbReference type="PROSITE" id="PS00039">
    <property type="entry name" value="DEAD_ATP_HELICASE"/>
    <property type="match status" value="1"/>
</dbReference>
<reference evidence="20 21" key="1">
    <citation type="journal article" date="2018" name="Proc. R. Soc. B">
        <title>A non-coding region near Follistatin controls head colour polymorphism in the Gouldian finch.</title>
        <authorList>
            <person name="Toomey M.B."/>
            <person name="Marques C.I."/>
            <person name="Andrade P."/>
            <person name="Araujo P.M."/>
            <person name="Sabatino S."/>
            <person name="Gazda M.A."/>
            <person name="Afonso S."/>
            <person name="Lopes R.J."/>
            <person name="Corbo J.C."/>
            <person name="Carneiro M."/>
        </authorList>
    </citation>
    <scope>NUCLEOTIDE SEQUENCE [LARGE SCALE GENOMIC DNA]</scope>
    <source>
        <strain evidence="20">Red01</strain>
        <tissue evidence="20">Muscle</tissue>
    </source>
</reference>
<dbReference type="GO" id="GO:0003723">
    <property type="term" value="F:RNA binding"/>
    <property type="evidence" value="ECO:0007669"/>
    <property type="project" value="UniProtKB-UniRule"/>
</dbReference>
<evidence type="ECO:0000256" key="10">
    <source>
        <dbReference type="ARBA" id="ARBA00047984"/>
    </source>
</evidence>
<dbReference type="STRING" id="44316.ENSEGOP00005000662"/>
<dbReference type="SUPFAM" id="SSF52540">
    <property type="entry name" value="P-loop containing nucleoside triphosphate hydrolases"/>
    <property type="match status" value="2"/>
</dbReference>
<dbReference type="Gene3D" id="3.40.50.300">
    <property type="entry name" value="P-loop containing nucleotide triphosphate hydrolases"/>
    <property type="match status" value="2"/>
</dbReference>
<evidence type="ECO:0000259" key="19">
    <source>
        <dbReference type="PROSITE" id="PS51195"/>
    </source>
</evidence>
<dbReference type="GO" id="GO:0003724">
    <property type="term" value="F:RNA helicase activity"/>
    <property type="evidence" value="ECO:0007669"/>
    <property type="project" value="UniProtKB-EC"/>
</dbReference>
<dbReference type="CDD" id="cd18787">
    <property type="entry name" value="SF2_C_DEAD"/>
    <property type="match status" value="1"/>
</dbReference>
<dbReference type="PROSITE" id="PS51192">
    <property type="entry name" value="HELICASE_ATP_BIND_1"/>
    <property type="match status" value="1"/>
</dbReference>
<accession>A0A3L8SXN6</accession>
<dbReference type="PROSITE" id="PS51195">
    <property type="entry name" value="Q_MOTIF"/>
    <property type="match status" value="1"/>
</dbReference>
<dbReference type="InterPro" id="IPR014001">
    <property type="entry name" value="Helicase_ATP-bd"/>
</dbReference>
<name>A0A3L8SXN6_CHLGU</name>
<feature type="region of interest" description="Disordered" evidence="16">
    <location>
        <begin position="133"/>
        <end position="161"/>
    </location>
</feature>
<evidence type="ECO:0000256" key="4">
    <source>
        <dbReference type="ARBA" id="ARBA00022801"/>
    </source>
</evidence>
<comment type="function">
    <text evidence="15">RNA helicase.</text>
</comment>
<dbReference type="GO" id="GO:0005524">
    <property type="term" value="F:ATP binding"/>
    <property type="evidence" value="ECO:0007669"/>
    <property type="project" value="UniProtKB-UniRule"/>
</dbReference>
<comment type="catalytic activity">
    <reaction evidence="10 15">
        <text>ATP + H2O = ADP + phosphate + H(+)</text>
        <dbReference type="Rhea" id="RHEA:13065"/>
        <dbReference type="ChEBI" id="CHEBI:15377"/>
        <dbReference type="ChEBI" id="CHEBI:15378"/>
        <dbReference type="ChEBI" id="CHEBI:30616"/>
        <dbReference type="ChEBI" id="CHEBI:43474"/>
        <dbReference type="ChEBI" id="CHEBI:456216"/>
        <dbReference type="EC" id="3.6.4.13"/>
    </reaction>
</comment>
<organism evidence="20 21">
    <name type="scientific">Chloebia gouldiae</name>
    <name type="common">Gouldian finch</name>
    <name type="synonym">Erythrura gouldiae</name>
    <dbReference type="NCBI Taxonomy" id="44316"/>
    <lineage>
        <taxon>Eukaryota</taxon>
        <taxon>Metazoa</taxon>
        <taxon>Chordata</taxon>
        <taxon>Craniata</taxon>
        <taxon>Vertebrata</taxon>
        <taxon>Euteleostomi</taxon>
        <taxon>Archelosauria</taxon>
        <taxon>Archosauria</taxon>
        <taxon>Dinosauria</taxon>
        <taxon>Saurischia</taxon>
        <taxon>Theropoda</taxon>
        <taxon>Coelurosauria</taxon>
        <taxon>Aves</taxon>
        <taxon>Neognathae</taxon>
        <taxon>Neoaves</taxon>
        <taxon>Telluraves</taxon>
        <taxon>Australaves</taxon>
        <taxon>Passeriformes</taxon>
        <taxon>Passeroidea</taxon>
        <taxon>Passeridae</taxon>
        <taxon>Chloebia</taxon>
    </lineage>
</organism>
<evidence type="ECO:0000256" key="11">
    <source>
        <dbReference type="ARBA" id="ARBA00054398"/>
    </source>
</evidence>
<dbReference type="EMBL" id="QUSF01000004">
    <property type="protein sequence ID" value="RLW10404.1"/>
    <property type="molecule type" value="Genomic_DNA"/>
</dbReference>
<comment type="caution">
    <text evidence="20">The sequence shown here is derived from an EMBL/GenBank/DDBJ whole genome shotgun (WGS) entry which is preliminary data.</text>
</comment>
<gene>
    <name evidence="20" type="ORF">DV515_00002008</name>
</gene>
<feature type="short sequence motif" description="Q motif" evidence="13">
    <location>
        <begin position="195"/>
        <end position="223"/>
    </location>
</feature>
<keyword evidence="3 14" id="KW-0547">Nucleotide-binding</keyword>
<dbReference type="Pfam" id="PF00271">
    <property type="entry name" value="Helicase_C"/>
    <property type="match status" value="1"/>
</dbReference>
<evidence type="ECO:0000313" key="21">
    <source>
        <dbReference type="Proteomes" id="UP000276834"/>
    </source>
</evidence>